<dbReference type="STRING" id="1423775.FD03_GL002055"/>
<dbReference type="EMBL" id="AZDZ01000003">
    <property type="protein sequence ID" value="KRK80628.1"/>
    <property type="molecule type" value="Genomic_DNA"/>
</dbReference>
<dbReference type="AlphaFoldDB" id="A0A0R1KI45"/>
<accession>A0A0R1KI45</accession>
<dbReference type="SFLD" id="SFLDS00003">
    <property type="entry name" value="Haloacid_Dehalogenase"/>
    <property type="match status" value="1"/>
</dbReference>
<dbReference type="InterPro" id="IPR036412">
    <property type="entry name" value="HAD-like_sf"/>
</dbReference>
<comment type="caution">
    <text evidence="1">The sequence shown here is derived from an EMBL/GenBank/DDBJ whole genome shotgun (WGS) entry which is preliminary data.</text>
</comment>
<dbReference type="Proteomes" id="UP000051248">
    <property type="component" value="Unassembled WGS sequence"/>
</dbReference>
<dbReference type="RefSeq" id="WP_025024162.1">
    <property type="nucleotide sequence ID" value="NZ_AZDZ01000003.1"/>
</dbReference>
<dbReference type="Gene3D" id="3.40.50.1000">
    <property type="entry name" value="HAD superfamily/HAD-like"/>
    <property type="match status" value="1"/>
</dbReference>
<dbReference type="PANTHER" id="PTHR10000">
    <property type="entry name" value="PHOSPHOSERINE PHOSPHATASE"/>
    <property type="match status" value="1"/>
</dbReference>
<dbReference type="OrthoDB" id="9781413at2"/>
<dbReference type="GO" id="GO:0005829">
    <property type="term" value="C:cytosol"/>
    <property type="evidence" value="ECO:0007669"/>
    <property type="project" value="TreeGrafter"/>
</dbReference>
<dbReference type="GO" id="GO:0000287">
    <property type="term" value="F:magnesium ion binding"/>
    <property type="evidence" value="ECO:0007669"/>
    <property type="project" value="TreeGrafter"/>
</dbReference>
<dbReference type="InterPro" id="IPR000150">
    <property type="entry name" value="Cof"/>
</dbReference>
<gene>
    <name evidence="1" type="ORF">FD03_GL002055</name>
</gene>
<dbReference type="eggNOG" id="COG0561">
    <property type="taxonomic scope" value="Bacteria"/>
</dbReference>
<dbReference type="PROSITE" id="PS01228">
    <property type="entry name" value="COF_1"/>
    <property type="match status" value="1"/>
</dbReference>
<name>A0A0R1KI45_9LACO</name>
<dbReference type="NCBIfam" id="TIGR00099">
    <property type="entry name" value="Cof-subfamily"/>
    <property type="match status" value="1"/>
</dbReference>
<protein>
    <submittedName>
        <fullName evidence="1">HAD superfamily hydrolase</fullName>
    </submittedName>
</protein>
<dbReference type="PANTHER" id="PTHR10000:SF8">
    <property type="entry name" value="HAD SUPERFAMILY HYDROLASE-LIKE, TYPE 3"/>
    <property type="match status" value="1"/>
</dbReference>
<sequence>MIKFIGTDLDGTLLNSYSQISEENVAAIKKAVDKGLVYAVCSGRTLHSVKKFFKNDLKIAGYKVVLNGAVVVDPKGEKVVDAPLAHDIVAEILKRSEFSKFKIVLNGLNYTEVYDPTKSWTTYFEGSSRHNLHANSVDDLCKKNDDPDFDIYKVCFSTTPDRLPELRKKLESFASLPITISRSGSDYFEINAQDVTKLAALQKISELEHIPISDFMCFGDYGNDFDMIREVGYGVAMENAIDKVKDVAWKITESNNKNGVAVMIDRVLSGEFDGSSGKSELDI</sequence>
<dbReference type="GO" id="GO:0016791">
    <property type="term" value="F:phosphatase activity"/>
    <property type="evidence" value="ECO:0007669"/>
    <property type="project" value="TreeGrafter"/>
</dbReference>
<dbReference type="Pfam" id="PF08282">
    <property type="entry name" value="Hydrolase_3"/>
    <property type="match status" value="1"/>
</dbReference>
<dbReference type="SUPFAM" id="SSF56784">
    <property type="entry name" value="HAD-like"/>
    <property type="match status" value="1"/>
</dbReference>
<dbReference type="InterPro" id="IPR023214">
    <property type="entry name" value="HAD_sf"/>
</dbReference>
<dbReference type="Gene3D" id="3.30.1240.10">
    <property type="match status" value="1"/>
</dbReference>
<evidence type="ECO:0000313" key="2">
    <source>
        <dbReference type="Proteomes" id="UP000051248"/>
    </source>
</evidence>
<dbReference type="CDD" id="cd07516">
    <property type="entry name" value="HAD_Pase"/>
    <property type="match status" value="1"/>
</dbReference>
<organism evidence="1 2">
    <name type="scientific">Companilactobacillus nodensis DSM 19682 = JCM 14932 = NBRC 107160</name>
    <dbReference type="NCBI Taxonomy" id="1423775"/>
    <lineage>
        <taxon>Bacteria</taxon>
        <taxon>Bacillati</taxon>
        <taxon>Bacillota</taxon>
        <taxon>Bacilli</taxon>
        <taxon>Lactobacillales</taxon>
        <taxon>Lactobacillaceae</taxon>
        <taxon>Companilactobacillus</taxon>
    </lineage>
</organism>
<keyword evidence="1" id="KW-0378">Hydrolase</keyword>
<dbReference type="PATRIC" id="fig|1423775.4.peg.2092"/>
<proteinExistence type="predicted"/>
<reference evidence="1 2" key="1">
    <citation type="journal article" date="2015" name="Genome Announc.">
        <title>Expanding the biotechnology potential of lactobacilli through comparative genomics of 213 strains and associated genera.</title>
        <authorList>
            <person name="Sun Z."/>
            <person name="Harris H.M."/>
            <person name="McCann A."/>
            <person name="Guo C."/>
            <person name="Argimon S."/>
            <person name="Zhang W."/>
            <person name="Yang X."/>
            <person name="Jeffery I.B."/>
            <person name="Cooney J.C."/>
            <person name="Kagawa T.F."/>
            <person name="Liu W."/>
            <person name="Song Y."/>
            <person name="Salvetti E."/>
            <person name="Wrobel A."/>
            <person name="Rasinkangas P."/>
            <person name="Parkhill J."/>
            <person name="Rea M.C."/>
            <person name="O'Sullivan O."/>
            <person name="Ritari J."/>
            <person name="Douillard F.P."/>
            <person name="Paul Ross R."/>
            <person name="Yang R."/>
            <person name="Briner A.E."/>
            <person name="Felis G.E."/>
            <person name="de Vos W.M."/>
            <person name="Barrangou R."/>
            <person name="Klaenhammer T.R."/>
            <person name="Caufield P.W."/>
            <person name="Cui Y."/>
            <person name="Zhang H."/>
            <person name="O'Toole P.W."/>
        </authorList>
    </citation>
    <scope>NUCLEOTIDE SEQUENCE [LARGE SCALE GENOMIC DNA]</scope>
    <source>
        <strain evidence="1 2">DSM 19682</strain>
    </source>
</reference>
<dbReference type="SFLD" id="SFLDG01140">
    <property type="entry name" value="C2.B:_Phosphomannomutase_and_P"/>
    <property type="match status" value="1"/>
</dbReference>
<evidence type="ECO:0000313" key="1">
    <source>
        <dbReference type="EMBL" id="KRK80628.1"/>
    </source>
</evidence>
<dbReference type="NCBIfam" id="TIGR01484">
    <property type="entry name" value="HAD-SF-IIB"/>
    <property type="match status" value="1"/>
</dbReference>
<dbReference type="InterPro" id="IPR006379">
    <property type="entry name" value="HAD-SF_hydro_IIB"/>
</dbReference>
<keyword evidence="2" id="KW-1185">Reference proteome</keyword>